<evidence type="ECO:0000256" key="3">
    <source>
        <dbReference type="ARBA" id="ARBA00023163"/>
    </source>
</evidence>
<dbReference type="Pfam" id="PF00196">
    <property type="entry name" value="GerE"/>
    <property type="match status" value="1"/>
</dbReference>
<dbReference type="RefSeq" id="WP_192862401.1">
    <property type="nucleotide sequence ID" value="NZ_JADAQT010000069.1"/>
</dbReference>
<dbReference type="EMBL" id="JADAQT010000069">
    <property type="protein sequence ID" value="MBE1875843.1"/>
    <property type="molecule type" value="Genomic_DNA"/>
</dbReference>
<evidence type="ECO:0000256" key="2">
    <source>
        <dbReference type="ARBA" id="ARBA00023125"/>
    </source>
</evidence>
<dbReference type="InterPro" id="IPR059106">
    <property type="entry name" value="WHD_MalT"/>
</dbReference>
<dbReference type="PROSITE" id="PS50043">
    <property type="entry name" value="HTH_LUXR_2"/>
    <property type="match status" value="1"/>
</dbReference>
<dbReference type="InterPro" id="IPR000792">
    <property type="entry name" value="Tscrpt_reg_LuxR_C"/>
</dbReference>
<evidence type="ECO:0000256" key="1">
    <source>
        <dbReference type="ARBA" id="ARBA00023015"/>
    </source>
</evidence>
<protein>
    <recommendedName>
        <fullName evidence="4">HTH luxR-type domain-containing protein</fullName>
    </recommendedName>
</protein>
<dbReference type="PANTHER" id="PTHR44688">
    <property type="entry name" value="DNA-BINDING TRANSCRIPTIONAL ACTIVATOR DEVR_DOSR"/>
    <property type="match status" value="1"/>
</dbReference>
<dbReference type="SMART" id="SM00421">
    <property type="entry name" value="HTH_LUXR"/>
    <property type="match status" value="1"/>
</dbReference>
<dbReference type="Proteomes" id="UP000625527">
    <property type="component" value="Unassembled WGS sequence"/>
</dbReference>
<keyword evidence="3" id="KW-0804">Transcription</keyword>
<dbReference type="InterPro" id="IPR011990">
    <property type="entry name" value="TPR-like_helical_dom_sf"/>
</dbReference>
<dbReference type="PROSITE" id="PS00622">
    <property type="entry name" value="HTH_LUXR_1"/>
    <property type="match status" value="1"/>
</dbReference>
<sequence>MARQADGWCAPAVLAARALGAARDRETAARRLSAGTGSVATRIATEVFATLTPRQRHLLLCIADDGVVTPPTAAHLSHDRHAGEILAELESTGLLAIRESAGCRVHPHLAEIVRQRLAAGGVDAARARATVIRAVRLDLARGHLDKAFSRLVRVGAPEEAADVLARDGVRMTLNAAESGAVDEFVQAQPEIVDARPDLWFAVALGRWLQDDVDGARHWGDRFLAAHRPATRTRGPRARRALDARTACVRLWRAALGREPMYAAVGHAKRVLEASMARPAVGEANADVLPVLAHELGAAQNWLGELTEAETSLTMAVGLSRSQNLPALGVSSLSHLALTQYMQGRERTCVELADQVLTAIGTPDGPHARMVAARARLARILAVILDVRWAAGPVAFPADDAAYHGADLCSRFWARICAARHAVATGEVTEAQRILAAPGDGPETTDEQMPDHVRVTLLVERAFVASLADDRETLRAQRTALAALGALGESALVRGLCADRDGDRRGAATAFEAAAADAAYSQPPTRAIALVCEAQLLDALGEPDLAHERLAEAASVTETRRNAAPFLGWTRQGTPIELLLKRLLGSRNTAWIGELAATASDRPDTVRHYSTLTATPRERERAGDVLGPPALSPREREVLDELARGATYADIAATLFVSENTVKTHVSSLYGKLAASRRSEALAVARSLHLL</sequence>
<comment type="caution">
    <text evidence="5">The sequence shown here is derived from an EMBL/GenBank/DDBJ whole genome shotgun (WGS) entry which is preliminary data.</text>
</comment>
<accession>A0ABR9MYA1</accession>
<evidence type="ECO:0000313" key="6">
    <source>
        <dbReference type="Proteomes" id="UP000625527"/>
    </source>
</evidence>
<evidence type="ECO:0000259" key="4">
    <source>
        <dbReference type="PROSITE" id="PS50043"/>
    </source>
</evidence>
<dbReference type="SUPFAM" id="SSF46894">
    <property type="entry name" value="C-terminal effector domain of the bipartite response regulators"/>
    <property type="match status" value="1"/>
</dbReference>
<dbReference type="InterPro" id="IPR016032">
    <property type="entry name" value="Sig_transdc_resp-reg_C-effctor"/>
</dbReference>
<dbReference type="Pfam" id="PF25873">
    <property type="entry name" value="WHD_MalT"/>
    <property type="match status" value="1"/>
</dbReference>
<keyword evidence="6" id="KW-1185">Reference proteome</keyword>
<dbReference type="PRINTS" id="PR00038">
    <property type="entry name" value="HTHLUXR"/>
</dbReference>
<dbReference type="CDD" id="cd06170">
    <property type="entry name" value="LuxR_C_like"/>
    <property type="match status" value="1"/>
</dbReference>
<gene>
    <name evidence="5" type="ORF">IHE71_08980</name>
</gene>
<dbReference type="PANTHER" id="PTHR44688:SF16">
    <property type="entry name" value="DNA-BINDING TRANSCRIPTIONAL ACTIVATOR DEVR_DOSR"/>
    <property type="match status" value="1"/>
</dbReference>
<dbReference type="Gene3D" id="1.10.10.10">
    <property type="entry name" value="Winged helix-like DNA-binding domain superfamily/Winged helix DNA-binding domain"/>
    <property type="match status" value="1"/>
</dbReference>
<evidence type="ECO:0000313" key="5">
    <source>
        <dbReference type="EMBL" id="MBE1875843.1"/>
    </source>
</evidence>
<organism evidence="5 6">
    <name type="scientific">Myceligenerans pegani</name>
    <dbReference type="NCBI Taxonomy" id="2776917"/>
    <lineage>
        <taxon>Bacteria</taxon>
        <taxon>Bacillati</taxon>
        <taxon>Actinomycetota</taxon>
        <taxon>Actinomycetes</taxon>
        <taxon>Micrococcales</taxon>
        <taxon>Promicromonosporaceae</taxon>
        <taxon>Myceligenerans</taxon>
    </lineage>
</organism>
<proteinExistence type="predicted"/>
<reference evidence="5 6" key="1">
    <citation type="submission" date="2020-10" db="EMBL/GenBank/DDBJ databases">
        <title>Myceligenerans pegani sp. nov., an endophytic actinomycete isolated from Peganum harmala L. in Xinjiang, China.</title>
        <authorList>
            <person name="Xin L."/>
        </authorList>
    </citation>
    <scope>NUCLEOTIDE SEQUENCE [LARGE SCALE GENOMIC DNA]</scope>
    <source>
        <strain evidence="5 6">TRM65318</strain>
    </source>
</reference>
<dbReference type="InterPro" id="IPR036388">
    <property type="entry name" value="WH-like_DNA-bd_sf"/>
</dbReference>
<keyword evidence="2" id="KW-0238">DNA-binding</keyword>
<feature type="domain" description="HTH luxR-type" evidence="4">
    <location>
        <begin position="623"/>
        <end position="688"/>
    </location>
</feature>
<dbReference type="Gene3D" id="1.25.40.10">
    <property type="entry name" value="Tetratricopeptide repeat domain"/>
    <property type="match status" value="1"/>
</dbReference>
<name>A0ABR9MYA1_9MICO</name>
<keyword evidence="1" id="KW-0805">Transcription regulation</keyword>